<dbReference type="InterPro" id="IPR015421">
    <property type="entry name" value="PyrdxlP-dep_Trfase_major"/>
</dbReference>
<evidence type="ECO:0000256" key="1">
    <source>
        <dbReference type="ARBA" id="ARBA00001933"/>
    </source>
</evidence>
<dbReference type="KEGG" id="bpg:Bathy07g04340"/>
<dbReference type="InterPro" id="IPR004839">
    <property type="entry name" value="Aminotransferase_I/II_large"/>
</dbReference>
<evidence type="ECO:0000256" key="4">
    <source>
        <dbReference type="ARBA" id="ARBA00022679"/>
    </source>
</evidence>
<gene>
    <name evidence="8" type="ORF">Bathy07g04340</name>
</gene>
<evidence type="ECO:0000259" key="7">
    <source>
        <dbReference type="Pfam" id="PF00155"/>
    </source>
</evidence>
<evidence type="ECO:0000256" key="5">
    <source>
        <dbReference type="ARBA" id="ARBA00022898"/>
    </source>
</evidence>
<keyword evidence="9" id="KW-1185">Reference proteome</keyword>
<dbReference type="GO" id="GO:0030170">
    <property type="term" value="F:pyridoxal phosphate binding"/>
    <property type="evidence" value="ECO:0007669"/>
    <property type="project" value="InterPro"/>
</dbReference>
<dbReference type="CDD" id="cd00609">
    <property type="entry name" value="AAT_like"/>
    <property type="match status" value="1"/>
</dbReference>
<dbReference type="Gene3D" id="3.40.640.10">
    <property type="entry name" value="Type I PLP-dependent aspartate aminotransferase-like (Major domain)"/>
    <property type="match status" value="1"/>
</dbReference>
<dbReference type="STRING" id="41875.K8FHX5"/>
<dbReference type="EMBL" id="FO082272">
    <property type="protein sequence ID" value="CCO66259.1"/>
    <property type="molecule type" value="Genomic_DNA"/>
</dbReference>
<dbReference type="PANTHER" id="PTHR46383:SF1">
    <property type="entry name" value="ASPARTATE AMINOTRANSFERASE"/>
    <property type="match status" value="1"/>
</dbReference>
<keyword evidence="3 8" id="KW-0032">Aminotransferase</keyword>
<dbReference type="OrthoDB" id="2414662at2759"/>
<dbReference type="AlphaFoldDB" id="K8FHX5"/>
<dbReference type="RefSeq" id="XP_007512171.1">
    <property type="nucleotide sequence ID" value="XM_007512109.1"/>
</dbReference>
<dbReference type="GO" id="GO:0033854">
    <property type="term" value="F:glutamate-prephenate aminotransferase activity"/>
    <property type="evidence" value="ECO:0007669"/>
    <property type="project" value="UniProtKB-ARBA"/>
</dbReference>
<dbReference type="PANTHER" id="PTHR46383">
    <property type="entry name" value="ASPARTATE AMINOTRANSFERASE"/>
    <property type="match status" value="1"/>
</dbReference>
<comment type="similarity">
    <text evidence="2">Belongs to the class-I pyridoxal-phosphate-dependent aminotransferase family.</text>
</comment>
<dbReference type="eggNOG" id="KOG0257">
    <property type="taxonomic scope" value="Eukaryota"/>
</dbReference>
<accession>K8FHX5</accession>
<dbReference type="InterPro" id="IPR015424">
    <property type="entry name" value="PyrdxlP-dep_Trfase"/>
</dbReference>
<dbReference type="InterPro" id="IPR050596">
    <property type="entry name" value="AspAT/PAT-like"/>
</dbReference>
<feature type="region of interest" description="Disordered" evidence="6">
    <location>
        <begin position="36"/>
        <end position="56"/>
    </location>
</feature>
<name>K8FHX5_9CHLO</name>
<organism evidence="8 9">
    <name type="scientific">Bathycoccus prasinos</name>
    <dbReference type="NCBI Taxonomy" id="41875"/>
    <lineage>
        <taxon>Eukaryota</taxon>
        <taxon>Viridiplantae</taxon>
        <taxon>Chlorophyta</taxon>
        <taxon>Mamiellophyceae</taxon>
        <taxon>Mamiellales</taxon>
        <taxon>Bathycoccaceae</taxon>
        <taxon>Bathycoccus</taxon>
    </lineage>
</organism>
<comment type="cofactor">
    <cofactor evidence="1">
        <name>pyridoxal 5'-phosphate</name>
        <dbReference type="ChEBI" id="CHEBI:597326"/>
    </cofactor>
</comment>
<evidence type="ECO:0000256" key="3">
    <source>
        <dbReference type="ARBA" id="ARBA00022576"/>
    </source>
</evidence>
<dbReference type="GeneID" id="19014923"/>
<evidence type="ECO:0000256" key="6">
    <source>
        <dbReference type="SAM" id="MobiDB-lite"/>
    </source>
</evidence>
<evidence type="ECO:0000256" key="2">
    <source>
        <dbReference type="ARBA" id="ARBA00007441"/>
    </source>
</evidence>
<dbReference type="GO" id="GO:0004069">
    <property type="term" value="F:L-aspartate:2-oxoglutarate aminotransferase activity"/>
    <property type="evidence" value="ECO:0007669"/>
    <property type="project" value="UniProtKB-ARBA"/>
</dbReference>
<dbReference type="InterPro" id="IPR015422">
    <property type="entry name" value="PyrdxlP-dep_Trfase_small"/>
</dbReference>
<protein>
    <submittedName>
        <fullName evidence="8">Aspartate aminotransferase</fullName>
    </submittedName>
</protein>
<dbReference type="Gene3D" id="3.90.1150.10">
    <property type="entry name" value="Aspartate Aminotransferase, domain 1"/>
    <property type="match status" value="1"/>
</dbReference>
<proteinExistence type="inferred from homology"/>
<dbReference type="Proteomes" id="UP000198341">
    <property type="component" value="Chromosome 7"/>
</dbReference>
<dbReference type="SUPFAM" id="SSF53383">
    <property type="entry name" value="PLP-dependent transferases"/>
    <property type="match status" value="1"/>
</dbReference>
<dbReference type="Pfam" id="PF00155">
    <property type="entry name" value="Aminotran_1_2"/>
    <property type="match status" value="1"/>
</dbReference>
<dbReference type="FunFam" id="3.40.640.10:FF:000033">
    <property type="entry name" value="Aspartate aminotransferase"/>
    <property type="match status" value="1"/>
</dbReference>
<dbReference type="GO" id="GO:0009095">
    <property type="term" value="P:aromatic amino acid family biosynthetic process, prephenate pathway"/>
    <property type="evidence" value="ECO:0007669"/>
    <property type="project" value="UniProtKB-ARBA"/>
</dbReference>
<sequence length="466" mass="50994">MKTTTTSATTRIPRNGRRIFRSRRPRVGGVLVVKNKSQSGEAAENAPKASGVDRSLNPRVRDLNESKTVALTDLARTLKERGEDVIGLAAGEPDFETPDVCAKAGIRAIECGKTKYSPNPGTVPLRAAICEKLKRENGVEYKPNEIVISNGAKQSVTQAVLTCCGPGDEVIVPAPYWVSYPEMVTLSGAEKVILKTDIKSNFLITPEQLEKAITPKSRMLILCSPSNPSGAVYSRETLEKICEIVTKHPRLLVLWDEIYEHIIYAPNEHVSAASFPNMWERTIVVNGFSKSFAMTGWRLGYSAAPEYFSKAFNMLQSQLTSGPSSIAQEAALAGYVELGDKGGAPVELMRKKFQERRDYVIERLRKIDGVAIETPGGAFYAFPDVTKLCGGDKGGFVEGFGPVKGSDEMCRYLLQEARVALVPGSAFGVDECIRISYAASDETLEKALDRITQALDPKKFKRSGSW</sequence>
<dbReference type="GO" id="GO:0033853">
    <property type="term" value="F:aspartate-prephenate aminotransferase activity"/>
    <property type="evidence" value="ECO:0007669"/>
    <property type="project" value="UniProtKB-ARBA"/>
</dbReference>
<feature type="domain" description="Aminotransferase class I/classII large" evidence="7">
    <location>
        <begin position="84"/>
        <end position="451"/>
    </location>
</feature>
<keyword evidence="4" id="KW-0808">Transferase</keyword>
<dbReference type="InterPro" id="IPR004838">
    <property type="entry name" value="NHTrfase_class1_PyrdxlP-BS"/>
</dbReference>
<evidence type="ECO:0000313" key="8">
    <source>
        <dbReference type="EMBL" id="CCO66259.1"/>
    </source>
</evidence>
<keyword evidence="5" id="KW-0663">Pyridoxal phosphate</keyword>
<reference evidence="8 9" key="1">
    <citation type="submission" date="2011-10" db="EMBL/GenBank/DDBJ databases">
        <authorList>
            <person name="Genoscope - CEA"/>
        </authorList>
    </citation>
    <scope>NUCLEOTIDE SEQUENCE [LARGE SCALE GENOMIC DNA]</scope>
    <source>
        <strain evidence="8 9">RCC 1105</strain>
    </source>
</reference>
<evidence type="ECO:0000313" key="9">
    <source>
        <dbReference type="Proteomes" id="UP000198341"/>
    </source>
</evidence>
<dbReference type="PROSITE" id="PS00105">
    <property type="entry name" value="AA_TRANSFER_CLASS_1"/>
    <property type="match status" value="1"/>
</dbReference>